<dbReference type="GO" id="GO:0006811">
    <property type="term" value="P:monoatomic ion transport"/>
    <property type="evidence" value="ECO:0007669"/>
    <property type="project" value="UniProtKB-KW"/>
</dbReference>
<keyword evidence="4" id="KW-1134">Transmembrane beta strand</keyword>
<evidence type="ECO:0000256" key="4">
    <source>
        <dbReference type="ARBA" id="ARBA00022452"/>
    </source>
</evidence>
<proteinExistence type="predicted"/>
<organism evidence="12 13">
    <name type="scientific">Paraburkholderia antibiotica</name>
    <dbReference type="NCBI Taxonomy" id="2728839"/>
    <lineage>
        <taxon>Bacteria</taxon>
        <taxon>Pseudomonadati</taxon>
        <taxon>Pseudomonadota</taxon>
        <taxon>Betaproteobacteria</taxon>
        <taxon>Burkholderiales</taxon>
        <taxon>Burkholderiaceae</taxon>
        <taxon>Paraburkholderia</taxon>
    </lineage>
</organism>
<dbReference type="EMBL" id="JABBFZ010000008">
    <property type="protein sequence ID" value="NML32303.1"/>
    <property type="molecule type" value="Genomic_DNA"/>
</dbReference>
<keyword evidence="5" id="KW-0812">Transmembrane</keyword>
<dbReference type="Pfam" id="PF13609">
    <property type="entry name" value="Porin_4"/>
    <property type="match status" value="1"/>
</dbReference>
<evidence type="ECO:0000256" key="9">
    <source>
        <dbReference type="ARBA" id="ARBA00023136"/>
    </source>
</evidence>
<dbReference type="GO" id="GO:0046930">
    <property type="term" value="C:pore complex"/>
    <property type="evidence" value="ECO:0007669"/>
    <property type="project" value="UniProtKB-KW"/>
</dbReference>
<comment type="subcellular location">
    <subcellularLocation>
        <location evidence="1">Cell outer membrane</location>
        <topology evidence="1">Multi-pass membrane protein</topology>
    </subcellularLocation>
</comment>
<dbReference type="SUPFAM" id="SSF56935">
    <property type="entry name" value="Porins"/>
    <property type="match status" value="1"/>
</dbReference>
<evidence type="ECO:0000259" key="11">
    <source>
        <dbReference type="Pfam" id="PF13609"/>
    </source>
</evidence>
<evidence type="ECO:0000313" key="13">
    <source>
        <dbReference type="Proteomes" id="UP000583127"/>
    </source>
</evidence>
<evidence type="ECO:0000256" key="6">
    <source>
        <dbReference type="ARBA" id="ARBA00022729"/>
    </source>
</evidence>
<dbReference type="PRINTS" id="PR00184">
    <property type="entry name" value="NEISSPPORIN"/>
</dbReference>
<accession>A0A7X9ZZC3</accession>
<keyword evidence="3" id="KW-0813">Transport</keyword>
<sequence length="361" mass="37868">MRKLTIAASVAMAGAEEVQAQNNVTLYGILSNGITFISNQGGQSNVRLDSGINQANRFGLRGTEELGGGLRAIFNLESVFNLSTGVAGNGGALFGRRAYAGIASERFGTVTLGRDFDFISDFISLYTNVVQFAPSYSFHLAYDVDRLAGEPVNNMIKYRSPSKGGLVIGGMYGFSNVAGSFGGAPGKPRVLSAGFKFQPRQDAPYSFAGAYTKVDGARGSFALSALDANSIATAAVGGRVSLGSVSLNGVYTYTNATSVTGAALVTQVYETGLSYEFSPFLNTGTGYAYIDQRTGKFRIVSAALGYRLTKRTDVYLFGTWQHALAGAGPVGNFLVVTPGTANGYSSSGNQLAVQAGIRQVF</sequence>
<dbReference type="AlphaFoldDB" id="A0A7X9ZZC3"/>
<dbReference type="GO" id="GO:0009279">
    <property type="term" value="C:cell outer membrane"/>
    <property type="evidence" value="ECO:0007669"/>
    <property type="project" value="UniProtKB-SubCell"/>
</dbReference>
<feature type="domain" description="Porin" evidence="11">
    <location>
        <begin position="7"/>
        <end position="318"/>
    </location>
</feature>
<dbReference type="InterPro" id="IPR033900">
    <property type="entry name" value="Gram_neg_porin_domain"/>
</dbReference>
<dbReference type="CDD" id="cd00342">
    <property type="entry name" value="gram_neg_porins"/>
    <property type="match status" value="1"/>
</dbReference>
<keyword evidence="7" id="KW-0406">Ion transport</keyword>
<dbReference type="RefSeq" id="WP_169498552.1">
    <property type="nucleotide sequence ID" value="NZ_JABBFZ010000008.1"/>
</dbReference>
<comment type="caution">
    <text evidence="12">The sequence shown here is derived from an EMBL/GenBank/DDBJ whole genome shotgun (WGS) entry which is preliminary data.</text>
</comment>
<dbReference type="PANTHER" id="PTHR34501:SF9">
    <property type="entry name" value="MAJOR OUTER MEMBRANE PROTEIN P.IA"/>
    <property type="match status" value="1"/>
</dbReference>
<evidence type="ECO:0000256" key="7">
    <source>
        <dbReference type="ARBA" id="ARBA00023065"/>
    </source>
</evidence>
<evidence type="ECO:0000256" key="3">
    <source>
        <dbReference type="ARBA" id="ARBA00022448"/>
    </source>
</evidence>
<evidence type="ECO:0000256" key="2">
    <source>
        <dbReference type="ARBA" id="ARBA00011233"/>
    </source>
</evidence>
<dbReference type="InterPro" id="IPR002299">
    <property type="entry name" value="Porin_Neis"/>
</dbReference>
<keyword evidence="9" id="KW-0472">Membrane</keyword>
<dbReference type="GO" id="GO:0015288">
    <property type="term" value="F:porin activity"/>
    <property type="evidence" value="ECO:0007669"/>
    <property type="project" value="UniProtKB-KW"/>
</dbReference>
<dbReference type="Gene3D" id="2.40.160.10">
    <property type="entry name" value="Porin"/>
    <property type="match status" value="1"/>
</dbReference>
<dbReference type="Proteomes" id="UP000583127">
    <property type="component" value="Unassembled WGS sequence"/>
</dbReference>
<reference evidence="12 13" key="1">
    <citation type="submission" date="2020-04" db="EMBL/GenBank/DDBJ databases">
        <title>Paraburkholderia sp. G-4-1-8 isolated from soil.</title>
        <authorList>
            <person name="Dahal R.H."/>
        </authorList>
    </citation>
    <scope>NUCLEOTIDE SEQUENCE [LARGE SCALE GENOMIC DNA]</scope>
    <source>
        <strain evidence="12 13">G-4-1-8</strain>
    </source>
</reference>
<evidence type="ECO:0000256" key="10">
    <source>
        <dbReference type="ARBA" id="ARBA00023237"/>
    </source>
</evidence>
<keyword evidence="13" id="KW-1185">Reference proteome</keyword>
<evidence type="ECO:0000256" key="8">
    <source>
        <dbReference type="ARBA" id="ARBA00023114"/>
    </source>
</evidence>
<keyword evidence="8" id="KW-0626">Porin</keyword>
<evidence type="ECO:0000256" key="1">
    <source>
        <dbReference type="ARBA" id="ARBA00004571"/>
    </source>
</evidence>
<protein>
    <submittedName>
        <fullName evidence="12">Porin</fullName>
    </submittedName>
</protein>
<dbReference type="PANTHER" id="PTHR34501">
    <property type="entry name" value="PROTEIN YDDL-RELATED"/>
    <property type="match status" value="1"/>
</dbReference>
<dbReference type="InterPro" id="IPR050298">
    <property type="entry name" value="Gram-neg_bact_OMP"/>
</dbReference>
<comment type="subunit">
    <text evidence="2">Homotrimer.</text>
</comment>
<keyword evidence="10" id="KW-0998">Cell outer membrane</keyword>
<name>A0A7X9ZZC3_9BURK</name>
<evidence type="ECO:0000313" key="12">
    <source>
        <dbReference type="EMBL" id="NML32303.1"/>
    </source>
</evidence>
<gene>
    <name evidence="12" type="ORF">HHL14_15825</name>
</gene>
<evidence type="ECO:0000256" key="5">
    <source>
        <dbReference type="ARBA" id="ARBA00022692"/>
    </source>
</evidence>
<dbReference type="InterPro" id="IPR023614">
    <property type="entry name" value="Porin_dom_sf"/>
</dbReference>
<keyword evidence="6" id="KW-0732">Signal</keyword>